<dbReference type="EMBL" id="CP033459">
    <property type="protein sequence ID" value="QFQ12029.1"/>
    <property type="molecule type" value="Genomic_DNA"/>
</dbReference>
<dbReference type="Pfam" id="PF13385">
    <property type="entry name" value="Laminin_G_3"/>
    <property type="match status" value="1"/>
</dbReference>
<dbReference type="KEGG" id="alq:C7Y71_002770"/>
<dbReference type="OrthoDB" id="1045865at2"/>
<dbReference type="GO" id="GO:0004553">
    <property type="term" value="F:hydrolase activity, hydrolyzing O-glycosyl compounds"/>
    <property type="evidence" value="ECO:0007669"/>
    <property type="project" value="UniProtKB-ARBA"/>
</dbReference>
<feature type="signal peptide" evidence="1">
    <location>
        <begin position="1"/>
        <end position="28"/>
    </location>
</feature>
<accession>A0A5P8E4S4</accession>
<keyword evidence="3" id="KW-1185">Reference proteome</keyword>
<evidence type="ECO:0000313" key="3">
    <source>
        <dbReference type="Proteomes" id="UP000249375"/>
    </source>
</evidence>
<reference evidence="2 3" key="1">
    <citation type="submission" date="2018-11" db="EMBL/GenBank/DDBJ databases">
        <authorList>
            <person name="Na S.W."/>
            <person name="Baik M."/>
        </authorList>
    </citation>
    <scope>NUCLEOTIDE SEQUENCE [LARGE SCALE GENOMIC DNA]</scope>
    <source>
        <strain evidence="2 3">E39</strain>
    </source>
</reference>
<feature type="chain" id="PRO_5024338705" evidence="1">
    <location>
        <begin position="29"/>
        <end position="262"/>
    </location>
</feature>
<dbReference type="InterPro" id="IPR013320">
    <property type="entry name" value="ConA-like_dom_sf"/>
</dbReference>
<dbReference type="AlphaFoldDB" id="A0A5P8E4S4"/>
<protein>
    <submittedName>
        <fullName evidence="2">LamG domain-containing protein</fullName>
    </submittedName>
</protein>
<dbReference type="Proteomes" id="UP000249375">
    <property type="component" value="Chromosome"/>
</dbReference>
<gene>
    <name evidence="2" type="ORF">C7Y71_002770</name>
</gene>
<sequence>MMKQLRFWSMVTISAMTLGFLFCSESHAAIPTGNGDAVAPVNESGERTCGVDNKNDVNEDVTRGLIAYYNFDDCSANNSAGMQNNGVINGKTRFIDDTPNGRGKALYLDQEAFVNVARNPIKGKESYTISMWVKDFGAGYLFSTGANHSYSVPSIYITPEGKVNFSKSFESFSYYAESLQSSGWHMITLVQTGEGFELYVDGALVDNNNNREAVVGNKMQFGGRNDISYDAWADPFKVDNVRIYGVALTEAEVGQLYNYERK</sequence>
<dbReference type="Gene3D" id="2.60.120.200">
    <property type="match status" value="1"/>
</dbReference>
<evidence type="ECO:0000313" key="2">
    <source>
        <dbReference type="EMBL" id="QFQ12029.1"/>
    </source>
</evidence>
<organism evidence="2 3">
    <name type="scientific">Pseudoprevotella muciniphila</name>
    <dbReference type="NCBI Taxonomy" id="2133944"/>
    <lineage>
        <taxon>Bacteria</taxon>
        <taxon>Pseudomonadati</taxon>
        <taxon>Bacteroidota</taxon>
        <taxon>Bacteroidia</taxon>
        <taxon>Bacteroidales</taxon>
        <taxon>Prevotellaceae</taxon>
        <taxon>Pseudoprevotella</taxon>
    </lineage>
</organism>
<evidence type="ECO:0000256" key="1">
    <source>
        <dbReference type="SAM" id="SignalP"/>
    </source>
</evidence>
<proteinExistence type="predicted"/>
<dbReference type="GO" id="GO:0005975">
    <property type="term" value="P:carbohydrate metabolic process"/>
    <property type="evidence" value="ECO:0007669"/>
    <property type="project" value="UniProtKB-ARBA"/>
</dbReference>
<keyword evidence="1" id="KW-0732">Signal</keyword>
<name>A0A5P8E4S4_9BACT</name>
<dbReference type="SUPFAM" id="SSF49899">
    <property type="entry name" value="Concanavalin A-like lectins/glucanases"/>
    <property type="match status" value="1"/>
</dbReference>